<proteinExistence type="predicted"/>
<protein>
    <submittedName>
        <fullName evidence="1">SMI1/KNR4 family protein</fullName>
    </submittedName>
</protein>
<evidence type="ECO:0000313" key="1">
    <source>
        <dbReference type="EMBL" id="QUC08006.1"/>
    </source>
</evidence>
<accession>A0ABX7Y599</accession>
<dbReference type="Proteomes" id="UP000678513">
    <property type="component" value="Chromosome"/>
</dbReference>
<dbReference type="RefSeq" id="WP_212323399.1">
    <property type="nucleotide sequence ID" value="NZ_AP024463.1"/>
</dbReference>
<gene>
    <name evidence="1" type="ORF">J5A65_14010</name>
</gene>
<sequence length="452" mass="47864">MSDLNEPNTSPEHLLAEVVASHFINARVAEQDGDQVVVLGEGLPTIECHINSMQEVLPHGTFIMLIIRGGALGPHGATVTASGYGENMHHALVAAGCNWACAFGPVLLTGIGRADLINTQDPDVEQFEATVGGRRYLVTMSRLDRGLGAGIGSDELAACRLQIGGSQALTRAVLASGALPASRSGDVIPLGCFLGIGPTISSEVKYGLGDWAPACAVWDNLPTQASGYRMLREWAILAPVEPAPPLTRESLQRTLDLLRAAGDSPQGEAGWLGGRHHGMRLGVPATPAQLASWGPLPPDARWYLETIAASGAGPGYGLDLKHFEDGWLHLAAAGCGASWLLNLGDGSVWLDSRACDDDVKQVAPGFASWYEAWLDNAIRGGGPFAQWEYRVDAAYQMLVQAARHYDDVENLLGSDFRVNIKGPDGTTVGPCHACEALYDQCGVPSTVFNPSK</sequence>
<name>A0ABX7Y599_9ACTN</name>
<reference evidence="1 2" key="1">
    <citation type="submission" date="2021-03" db="EMBL/GenBank/DDBJ databases">
        <title>Human Oral Microbial Genomes.</title>
        <authorList>
            <person name="Johnston C.D."/>
            <person name="Chen T."/>
            <person name="Dewhirst F.E."/>
        </authorList>
    </citation>
    <scope>NUCLEOTIDE SEQUENCE [LARGE SCALE GENOMIC DNA]</scope>
    <source>
        <strain evidence="1 2">DSMZ 100122</strain>
    </source>
</reference>
<organism evidence="1 2">
    <name type="scientific">Arachnia rubra</name>
    <dbReference type="NCBI Taxonomy" id="1547448"/>
    <lineage>
        <taxon>Bacteria</taxon>
        <taxon>Bacillati</taxon>
        <taxon>Actinomycetota</taxon>
        <taxon>Actinomycetes</taxon>
        <taxon>Propionibacteriales</taxon>
        <taxon>Propionibacteriaceae</taxon>
        <taxon>Arachnia</taxon>
    </lineage>
</organism>
<dbReference type="EMBL" id="CP072384">
    <property type="protein sequence ID" value="QUC08006.1"/>
    <property type="molecule type" value="Genomic_DNA"/>
</dbReference>
<keyword evidence="2" id="KW-1185">Reference proteome</keyword>
<evidence type="ECO:0000313" key="2">
    <source>
        <dbReference type="Proteomes" id="UP000678513"/>
    </source>
</evidence>